<keyword evidence="1" id="KW-1133">Transmembrane helix</keyword>
<dbReference type="Pfam" id="PF13387">
    <property type="entry name" value="Lnb_N"/>
    <property type="match status" value="1"/>
</dbReference>
<sequence>MMARALGYFATGLFLLFGVLPSTLWACAALWYDSPLPLLAAAYALVVPALLVFVRPFRRGVLAVLLLFAVVLVWWLSLKPSNDRDWLEDVSRLPRAHVAGKVLTIDNVRDFHYRGPGDTDYEARWETRRYDMDKIVGMDLFLSDWDAPPIVHTIMSWRFADGPPLAISVETRKEKGEVYSAIGGFFRQFELYYVVADERDVIGVRAAHRGEHVSLYPLRADPASARRLLDGYIAKINALNDKPRWYNAFTTNCTTVIFGIVREVFGVSVLGDWRIYANSHLPELLYEKGSINTSLPRDELVRLSNVTQRAIEADGKANFSEHIRVGLPPAPR</sequence>
<proteinExistence type="predicted"/>
<evidence type="ECO:0000313" key="3">
    <source>
        <dbReference type="EMBL" id="MEC5384914.1"/>
    </source>
</evidence>
<feature type="transmembrane region" description="Helical" evidence="1">
    <location>
        <begin position="36"/>
        <end position="54"/>
    </location>
</feature>
<name>A0ABU6K014_9RHOO</name>
<accession>A0ABU6K014</accession>
<evidence type="ECO:0000256" key="1">
    <source>
        <dbReference type="SAM" id="Phobius"/>
    </source>
</evidence>
<feature type="domain" description="Lnb N-terminal periplasmic" evidence="2">
    <location>
        <begin position="122"/>
        <end position="266"/>
    </location>
</feature>
<reference evidence="3 4" key="1">
    <citation type="submission" date="2024-01" db="EMBL/GenBank/DDBJ databases">
        <title>Uliginosibacterium soil sp. nov.</title>
        <authorList>
            <person name="Lv Y."/>
        </authorList>
    </citation>
    <scope>NUCLEOTIDE SEQUENCE [LARGE SCALE GENOMIC DNA]</scope>
    <source>
        <strain evidence="3 4">H3</strain>
    </source>
</reference>
<protein>
    <submittedName>
        <fullName evidence="3">DUF4105 domain-containing protein</fullName>
    </submittedName>
</protein>
<keyword evidence="1" id="KW-0472">Membrane</keyword>
<keyword evidence="4" id="KW-1185">Reference proteome</keyword>
<dbReference type="RefSeq" id="WP_327597880.1">
    <property type="nucleotide sequence ID" value="NZ_JAYXHS010000001.1"/>
</dbReference>
<dbReference type="Proteomes" id="UP001331561">
    <property type="component" value="Unassembled WGS sequence"/>
</dbReference>
<feature type="transmembrane region" description="Helical" evidence="1">
    <location>
        <begin position="61"/>
        <end position="78"/>
    </location>
</feature>
<gene>
    <name evidence="3" type="ORF">VVD49_04225</name>
</gene>
<organism evidence="3 4">
    <name type="scientific">Uliginosibacterium silvisoli</name>
    <dbReference type="NCBI Taxonomy" id="3114758"/>
    <lineage>
        <taxon>Bacteria</taxon>
        <taxon>Pseudomonadati</taxon>
        <taxon>Pseudomonadota</taxon>
        <taxon>Betaproteobacteria</taxon>
        <taxon>Rhodocyclales</taxon>
        <taxon>Zoogloeaceae</taxon>
        <taxon>Uliginosibacterium</taxon>
    </lineage>
</organism>
<dbReference type="EMBL" id="JAYXHS010000001">
    <property type="protein sequence ID" value="MEC5384914.1"/>
    <property type="molecule type" value="Genomic_DNA"/>
</dbReference>
<comment type="caution">
    <text evidence="3">The sequence shown here is derived from an EMBL/GenBank/DDBJ whole genome shotgun (WGS) entry which is preliminary data.</text>
</comment>
<evidence type="ECO:0000259" key="2">
    <source>
        <dbReference type="Pfam" id="PF13387"/>
    </source>
</evidence>
<keyword evidence="1" id="KW-0812">Transmembrane</keyword>
<dbReference type="InterPro" id="IPR025178">
    <property type="entry name" value="Lnb_N"/>
</dbReference>
<evidence type="ECO:0000313" key="4">
    <source>
        <dbReference type="Proteomes" id="UP001331561"/>
    </source>
</evidence>